<comment type="caution">
    <text evidence="1">The sequence shown here is derived from an EMBL/GenBank/DDBJ whole genome shotgun (WGS) entry which is preliminary data.</text>
</comment>
<protein>
    <submittedName>
        <fullName evidence="1">Uncharacterized protein</fullName>
    </submittedName>
</protein>
<dbReference type="AlphaFoldDB" id="A0A2B8BNE4"/>
<accession>A0A2B8BNE4</accession>
<sequence length="326" mass="34872">MSIVTAAILLAGCQQATRSGSQWLSYTGPDTNRGGVAYCRSGLTGLTYTMNGAACSPGDVSLSAAEMSTKTEFPTMTLTQSAIPPKQRDAACKDHVESGSRRYTSVPELLRLLAAQKSQKDEFETTRAYQARVDGQASAIKASLRSKTGTESVIVSVPLKPDGAKYNADRQVLTVGADPSPVQTSRASNGGVYHTVLITDVIERDLDTYIGENAYGAKRKVTKLSQRNGGIVVGRANSILDANTWPSKGWSRSFNMPADEARATKANLRLLVIGSLNAPFLLTGYDGANPTISNPIDITTVTHAVNIVPECIVLYDARARKVLHTF</sequence>
<gene>
    <name evidence="1" type="ORF">CRT60_01205</name>
</gene>
<reference evidence="2" key="1">
    <citation type="submission" date="2017-10" db="EMBL/GenBank/DDBJ databases">
        <authorList>
            <person name="Kravchenko I.K."/>
            <person name="Grouzdev D.S."/>
        </authorList>
    </citation>
    <scope>NUCLEOTIDE SEQUENCE [LARGE SCALE GENOMIC DNA]</scope>
    <source>
        <strain evidence="2">B2</strain>
    </source>
</reference>
<proteinExistence type="predicted"/>
<evidence type="ECO:0000313" key="2">
    <source>
        <dbReference type="Proteomes" id="UP000225379"/>
    </source>
</evidence>
<dbReference type="Proteomes" id="UP000225379">
    <property type="component" value="Unassembled WGS sequence"/>
</dbReference>
<name>A0A2B8BNE4_9PROT</name>
<evidence type="ECO:0000313" key="1">
    <source>
        <dbReference type="EMBL" id="PGH59280.1"/>
    </source>
</evidence>
<dbReference type="OrthoDB" id="7443515at2"/>
<organism evidence="1 2">
    <name type="scientific">Azospirillum palustre</name>
    <dbReference type="NCBI Taxonomy" id="2044885"/>
    <lineage>
        <taxon>Bacteria</taxon>
        <taxon>Pseudomonadati</taxon>
        <taxon>Pseudomonadota</taxon>
        <taxon>Alphaproteobacteria</taxon>
        <taxon>Rhodospirillales</taxon>
        <taxon>Azospirillaceae</taxon>
        <taxon>Azospirillum</taxon>
    </lineage>
</organism>
<keyword evidence="2" id="KW-1185">Reference proteome</keyword>
<dbReference type="EMBL" id="PDKW01000036">
    <property type="protein sequence ID" value="PGH59280.1"/>
    <property type="molecule type" value="Genomic_DNA"/>
</dbReference>